<name>A0ABQ5G686_9ASTR</name>
<proteinExistence type="predicted"/>
<dbReference type="EMBL" id="BQNB010018091">
    <property type="protein sequence ID" value="GJT70598.1"/>
    <property type="molecule type" value="Genomic_DNA"/>
</dbReference>
<organism evidence="2 3">
    <name type="scientific">Tanacetum coccineum</name>
    <dbReference type="NCBI Taxonomy" id="301880"/>
    <lineage>
        <taxon>Eukaryota</taxon>
        <taxon>Viridiplantae</taxon>
        <taxon>Streptophyta</taxon>
        <taxon>Embryophyta</taxon>
        <taxon>Tracheophyta</taxon>
        <taxon>Spermatophyta</taxon>
        <taxon>Magnoliopsida</taxon>
        <taxon>eudicotyledons</taxon>
        <taxon>Gunneridae</taxon>
        <taxon>Pentapetalae</taxon>
        <taxon>asterids</taxon>
        <taxon>campanulids</taxon>
        <taxon>Asterales</taxon>
        <taxon>Asteraceae</taxon>
        <taxon>Asteroideae</taxon>
        <taxon>Anthemideae</taxon>
        <taxon>Anthemidinae</taxon>
        <taxon>Tanacetum</taxon>
    </lineage>
</organism>
<keyword evidence="3" id="KW-1185">Reference proteome</keyword>
<accession>A0ABQ5G686</accession>
<reference evidence="2" key="2">
    <citation type="submission" date="2022-01" db="EMBL/GenBank/DDBJ databases">
        <authorList>
            <person name="Yamashiro T."/>
            <person name="Shiraishi A."/>
            <person name="Satake H."/>
            <person name="Nakayama K."/>
        </authorList>
    </citation>
    <scope>NUCLEOTIDE SEQUENCE</scope>
</reference>
<evidence type="ECO:0000313" key="3">
    <source>
        <dbReference type="Proteomes" id="UP001151760"/>
    </source>
</evidence>
<sequence length="106" mass="11138">MKRPAGVGEGGGRWLCSSIHHSSYYRGRENVGAERGRDVFLENSADKVESGGCGGGEESVSWGNMQGRGTVELDSAKDVGKETGGELREAWEGLVRGGGRKGPEVG</sequence>
<protein>
    <submittedName>
        <fullName evidence="2">Uncharacterized protein</fullName>
    </submittedName>
</protein>
<gene>
    <name evidence="2" type="ORF">Tco_1029884</name>
</gene>
<evidence type="ECO:0000256" key="1">
    <source>
        <dbReference type="SAM" id="MobiDB-lite"/>
    </source>
</evidence>
<reference evidence="2" key="1">
    <citation type="journal article" date="2022" name="Int. J. Mol. Sci.">
        <title>Draft Genome of Tanacetum Coccineum: Genomic Comparison of Closely Related Tanacetum-Family Plants.</title>
        <authorList>
            <person name="Yamashiro T."/>
            <person name="Shiraishi A."/>
            <person name="Nakayama K."/>
            <person name="Satake H."/>
        </authorList>
    </citation>
    <scope>NUCLEOTIDE SEQUENCE</scope>
</reference>
<comment type="caution">
    <text evidence="2">The sequence shown here is derived from an EMBL/GenBank/DDBJ whole genome shotgun (WGS) entry which is preliminary data.</text>
</comment>
<feature type="region of interest" description="Disordered" evidence="1">
    <location>
        <begin position="47"/>
        <end position="66"/>
    </location>
</feature>
<dbReference type="Proteomes" id="UP001151760">
    <property type="component" value="Unassembled WGS sequence"/>
</dbReference>
<evidence type="ECO:0000313" key="2">
    <source>
        <dbReference type="EMBL" id="GJT70598.1"/>
    </source>
</evidence>